<proteinExistence type="predicted"/>
<accession>A0A067CZ89</accession>
<keyword evidence="2" id="KW-0732">Signal</keyword>
<evidence type="ECO:0000313" key="4">
    <source>
        <dbReference type="Proteomes" id="UP000030745"/>
    </source>
</evidence>
<evidence type="ECO:0000313" key="3">
    <source>
        <dbReference type="EMBL" id="KDO31831.1"/>
    </source>
</evidence>
<dbReference type="AlphaFoldDB" id="A0A067CZ89"/>
<dbReference type="GeneID" id="24126234"/>
<keyword evidence="4" id="KW-1185">Reference proteome</keyword>
<evidence type="ECO:0008006" key="5">
    <source>
        <dbReference type="Google" id="ProtNLM"/>
    </source>
</evidence>
<feature type="chain" id="PRO_5012429677" description="Secreted protein" evidence="2">
    <location>
        <begin position="16"/>
        <end position="211"/>
    </location>
</feature>
<feature type="region of interest" description="Disordered" evidence="1">
    <location>
        <begin position="162"/>
        <end position="187"/>
    </location>
</feature>
<feature type="signal peptide" evidence="2">
    <location>
        <begin position="1"/>
        <end position="15"/>
    </location>
</feature>
<dbReference type="OrthoDB" id="156944at2759"/>
<dbReference type="Proteomes" id="UP000030745">
    <property type="component" value="Unassembled WGS sequence"/>
</dbReference>
<evidence type="ECO:0000256" key="2">
    <source>
        <dbReference type="SAM" id="SignalP"/>
    </source>
</evidence>
<sequence length="211" mass="21411">MQLLALGALIVAAAAQSSDNTTSCPLQFTSACASSTQCGKLNGFQLECQAYGSVKQCRCSKADVNCQNATNIPDTVPQFGLCTGGKQCADTGFKALDTPVRVCSEPLACVPQITAGNEVQSICHTCSSCKQQNKPDSTGKLVFNCTAICPAGQGDPVITIAPTTSPTTGSKNKTASGSNAVGDSSTNKPSGASKIFAGAASLVFVGLSMLL</sequence>
<dbReference type="RefSeq" id="XP_012197710.1">
    <property type="nucleotide sequence ID" value="XM_012342320.1"/>
</dbReference>
<protein>
    <recommendedName>
        <fullName evidence="5">Secreted protein</fullName>
    </recommendedName>
</protein>
<dbReference type="EMBL" id="KK583197">
    <property type="protein sequence ID" value="KDO31831.1"/>
    <property type="molecule type" value="Genomic_DNA"/>
</dbReference>
<organism evidence="3 4">
    <name type="scientific">Saprolegnia parasitica (strain CBS 223.65)</name>
    <dbReference type="NCBI Taxonomy" id="695850"/>
    <lineage>
        <taxon>Eukaryota</taxon>
        <taxon>Sar</taxon>
        <taxon>Stramenopiles</taxon>
        <taxon>Oomycota</taxon>
        <taxon>Saprolegniomycetes</taxon>
        <taxon>Saprolegniales</taxon>
        <taxon>Saprolegniaceae</taxon>
        <taxon>Saprolegnia</taxon>
    </lineage>
</organism>
<reference evidence="3 4" key="1">
    <citation type="journal article" date="2013" name="PLoS Genet.">
        <title>Distinctive expansion of potential virulence genes in the genome of the oomycete fish pathogen Saprolegnia parasitica.</title>
        <authorList>
            <person name="Jiang R.H."/>
            <person name="de Bruijn I."/>
            <person name="Haas B.J."/>
            <person name="Belmonte R."/>
            <person name="Lobach L."/>
            <person name="Christie J."/>
            <person name="van den Ackerveken G."/>
            <person name="Bottin A."/>
            <person name="Bulone V."/>
            <person name="Diaz-Moreno S.M."/>
            <person name="Dumas B."/>
            <person name="Fan L."/>
            <person name="Gaulin E."/>
            <person name="Govers F."/>
            <person name="Grenville-Briggs L.J."/>
            <person name="Horner N.R."/>
            <person name="Levin J.Z."/>
            <person name="Mammella M."/>
            <person name="Meijer H.J."/>
            <person name="Morris P."/>
            <person name="Nusbaum C."/>
            <person name="Oome S."/>
            <person name="Phillips A.J."/>
            <person name="van Rooyen D."/>
            <person name="Rzeszutek E."/>
            <person name="Saraiva M."/>
            <person name="Secombes C.J."/>
            <person name="Seidl M.F."/>
            <person name="Snel B."/>
            <person name="Stassen J.H."/>
            <person name="Sykes S."/>
            <person name="Tripathy S."/>
            <person name="van den Berg H."/>
            <person name="Vega-Arreguin J.C."/>
            <person name="Wawra S."/>
            <person name="Young S.K."/>
            <person name="Zeng Q."/>
            <person name="Dieguez-Uribeondo J."/>
            <person name="Russ C."/>
            <person name="Tyler B.M."/>
            <person name="van West P."/>
        </authorList>
    </citation>
    <scope>NUCLEOTIDE SEQUENCE [LARGE SCALE GENOMIC DNA]</scope>
    <source>
        <strain evidence="3 4">CBS 223.65</strain>
    </source>
</reference>
<evidence type="ECO:0000256" key="1">
    <source>
        <dbReference type="SAM" id="MobiDB-lite"/>
    </source>
</evidence>
<gene>
    <name evidence="3" type="ORF">SPRG_03751</name>
</gene>
<name>A0A067CZ89_SAPPC</name>
<dbReference type="KEGG" id="spar:SPRG_03751"/>
<dbReference type="VEuPathDB" id="FungiDB:SPRG_03751"/>